<feature type="region of interest" description="Disordered" evidence="8">
    <location>
        <begin position="500"/>
        <end position="519"/>
    </location>
</feature>
<feature type="compositionally biased region" description="Basic and acidic residues" evidence="8">
    <location>
        <begin position="788"/>
        <end position="817"/>
    </location>
</feature>
<reference evidence="11" key="2">
    <citation type="submission" date="2024-04" db="EMBL/GenBank/DDBJ databases">
        <authorList>
            <person name="Chen Y."/>
            <person name="Shah S."/>
            <person name="Dougan E. K."/>
            <person name="Thang M."/>
            <person name="Chan C."/>
        </authorList>
    </citation>
    <scope>NUCLEOTIDE SEQUENCE [LARGE SCALE GENOMIC DNA]</scope>
</reference>
<dbReference type="GO" id="GO:0102522">
    <property type="term" value="F:tRNA 4-demethylwyosine alpha-amino-alpha-carboxypropyltransferase activity"/>
    <property type="evidence" value="ECO:0007669"/>
    <property type="project" value="UniProtKB-EC"/>
</dbReference>
<dbReference type="Proteomes" id="UP001152797">
    <property type="component" value="Unassembled WGS sequence"/>
</dbReference>
<dbReference type="PANTHER" id="PTHR23245:SF25">
    <property type="entry name" value="TRNA WYBUTOSINE-SYNTHESIZING PROTEIN 2 HOMOLOG"/>
    <property type="match status" value="1"/>
</dbReference>
<evidence type="ECO:0000256" key="7">
    <source>
        <dbReference type="ARBA" id="ARBA00049400"/>
    </source>
</evidence>
<dbReference type="Pfam" id="PF02475">
    <property type="entry name" value="TRM5-TYW2_MTfase"/>
    <property type="match status" value="1"/>
</dbReference>
<dbReference type="Gene3D" id="3.30.300.110">
    <property type="entry name" value="Met-10+ protein-like domains"/>
    <property type="match status" value="1"/>
</dbReference>
<dbReference type="InterPro" id="IPR036602">
    <property type="entry name" value="tRNA_yW-synthesising-like_sf"/>
</dbReference>
<dbReference type="GO" id="GO:0031591">
    <property type="term" value="P:wybutosine biosynthetic process"/>
    <property type="evidence" value="ECO:0007669"/>
    <property type="project" value="TreeGrafter"/>
</dbReference>
<reference evidence="10" key="1">
    <citation type="submission" date="2022-10" db="EMBL/GenBank/DDBJ databases">
        <authorList>
            <person name="Chen Y."/>
            <person name="Dougan E. K."/>
            <person name="Chan C."/>
            <person name="Rhodes N."/>
            <person name="Thang M."/>
        </authorList>
    </citation>
    <scope>NUCLEOTIDE SEQUENCE</scope>
</reference>
<dbReference type="InterPro" id="IPR030382">
    <property type="entry name" value="MeTrfase_TRM5/TYW2"/>
</dbReference>
<evidence type="ECO:0000256" key="6">
    <source>
        <dbReference type="ARBA" id="ARBA00049202"/>
    </source>
</evidence>
<keyword evidence="2" id="KW-0489">Methyltransferase</keyword>
<dbReference type="EMBL" id="CAMXCT030006742">
    <property type="protein sequence ID" value="CAL4806614.1"/>
    <property type="molecule type" value="Genomic_DNA"/>
</dbReference>
<dbReference type="Gene3D" id="3.30.1960.10">
    <property type="entry name" value="tRNA wybutosine-synthesizing-like"/>
    <property type="match status" value="1"/>
</dbReference>
<evidence type="ECO:0000256" key="8">
    <source>
        <dbReference type="SAM" id="MobiDB-lite"/>
    </source>
</evidence>
<evidence type="ECO:0000313" key="13">
    <source>
        <dbReference type="Proteomes" id="UP001152797"/>
    </source>
</evidence>
<feature type="region of interest" description="Disordered" evidence="8">
    <location>
        <begin position="464"/>
        <end position="491"/>
    </location>
</feature>
<comment type="caution">
    <text evidence="10">The sequence shown here is derived from an EMBL/GenBank/DDBJ whole genome shotgun (WGS) entry which is preliminary data.</text>
</comment>
<dbReference type="GO" id="GO:0030488">
    <property type="term" value="P:tRNA methylation"/>
    <property type="evidence" value="ECO:0007669"/>
    <property type="project" value="TreeGrafter"/>
</dbReference>
<dbReference type="InterPro" id="IPR036520">
    <property type="entry name" value="UPF0759_sf"/>
</dbReference>
<feature type="compositionally biased region" description="Acidic residues" evidence="8">
    <location>
        <begin position="689"/>
        <end position="700"/>
    </location>
</feature>
<dbReference type="SUPFAM" id="SSF117396">
    <property type="entry name" value="TM1631-like"/>
    <property type="match status" value="1"/>
</dbReference>
<protein>
    <submittedName>
        <fullName evidence="12">tRNA (Guanine(37)-N1)/4-demethylwyosine(37)-methyltransferase Taw22 (M1G-methyltransferase) (tRNA [GM3 7] methyltransferase) (tRNA(Phe):m1G/imG2 methyltransferase)</fullName>
    </submittedName>
</protein>
<gene>
    <name evidence="10" type="ORF">C1SCF055_LOCUS43810</name>
</gene>
<comment type="catalytic activity">
    <reaction evidence="6">
        <text>4-demethyl-7-[(3S)-3-amino-3-carboxypropyl]wyosine(37) in tRNA(Phe) + S-adenosyl-L-methionine = 7-[(3S)-3-amino-3-carboxypropyl]wyosine(37) in tRNA(Phe) + S-adenosyl-L-homocysteine + H(+)</text>
        <dbReference type="Rhea" id="RHEA:36635"/>
        <dbReference type="Rhea" id="RHEA-COMP:10378"/>
        <dbReference type="Rhea" id="RHEA-COMP:10379"/>
        <dbReference type="ChEBI" id="CHEBI:15378"/>
        <dbReference type="ChEBI" id="CHEBI:57856"/>
        <dbReference type="ChEBI" id="CHEBI:59789"/>
        <dbReference type="ChEBI" id="CHEBI:73543"/>
        <dbReference type="ChEBI" id="CHEBI:73550"/>
        <dbReference type="EC" id="2.1.1.282"/>
    </reaction>
</comment>
<comment type="catalytic activity">
    <reaction evidence="7">
        <text>4-demethylwyosine(37) in tRNA(Phe) + S-adenosyl-L-methionine = 4-demethyl-7-[(3S)-3-amino-3-carboxypropyl]wyosine(37) in tRNA(Phe) + S-methyl-5'-thioadenosine + H(+)</text>
        <dbReference type="Rhea" id="RHEA:36355"/>
        <dbReference type="Rhea" id="RHEA-COMP:10164"/>
        <dbReference type="Rhea" id="RHEA-COMP:10378"/>
        <dbReference type="ChEBI" id="CHEBI:15378"/>
        <dbReference type="ChEBI" id="CHEBI:17509"/>
        <dbReference type="ChEBI" id="CHEBI:59789"/>
        <dbReference type="ChEBI" id="CHEBI:64315"/>
        <dbReference type="ChEBI" id="CHEBI:73550"/>
        <dbReference type="EC" id="2.5.1.114"/>
    </reaction>
</comment>
<evidence type="ECO:0000256" key="2">
    <source>
        <dbReference type="ARBA" id="ARBA00022603"/>
    </source>
</evidence>
<dbReference type="InterPro" id="IPR002763">
    <property type="entry name" value="DUF72"/>
</dbReference>
<evidence type="ECO:0000259" key="9">
    <source>
        <dbReference type="PROSITE" id="PS51684"/>
    </source>
</evidence>
<feature type="compositionally biased region" description="Basic and acidic residues" evidence="8">
    <location>
        <begin position="500"/>
        <end position="517"/>
    </location>
</feature>
<dbReference type="PANTHER" id="PTHR23245">
    <property type="entry name" value="TRNA METHYLTRANSFERASE"/>
    <property type="match status" value="1"/>
</dbReference>
<dbReference type="SUPFAM" id="SSF111278">
    <property type="entry name" value="SSo0622-like"/>
    <property type="match status" value="1"/>
</dbReference>
<evidence type="ECO:0000256" key="4">
    <source>
        <dbReference type="ARBA" id="ARBA00022691"/>
    </source>
</evidence>
<accession>A0A9P1GQQ8</accession>
<dbReference type="InterPro" id="IPR003827">
    <property type="entry name" value="tRNA_yW-synthesising"/>
</dbReference>
<feature type="region of interest" description="Disordered" evidence="8">
    <location>
        <begin position="689"/>
        <end position="717"/>
    </location>
</feature>
<comment type="pathway">
    <text evidence="1">tRNA modification; wybutosine-tRNA(Phe) biosynthesis.</text>
</comment>
<feature type="region of interest" description="Disordered" evidence="8">
    <location>
        <begin position="622"/>
        <end position="670"/>
    </location>
</feature>
<evidence type="ECO:0000313" key="10">
    <source>
        <dbReference type="EMBL" id="CAI4019302.1"/>
    </source>
</evidence>
<dbReference type="SUPFAM" id="SSF53335">
    <property type="entry name" value="S-adenosyl-L-methionine-dependent methyltransferases"/>
    <property type="match status" value="1"/>
</dbReference>
<feature type="compositionally biased region" description="Basic and acidic residues" evidence="8">
    <location>
        <begin position="645"/>
        <end position="656"/>
    </location>
</feature>
<keyword evidence="5" id="KW-0819">tRNA processing</keyword>
<dbReference type="EMBL" id="CAMXCT010006742">
    <property type="protein sequence ID" value="CAI4019302.1"/>
    <property type="molecule type" value="Genomic_DNA"/>
</dbReference>
<organism evidence="10">
    <name type="scientific">Cladocopium goreaui</name>
    <dbReference type="NCBI Taxonomy" id="2562237"/>
    <lineage>
        <taxon>Eukaryota</taxon>
        <taxon>Sar</taxon>
        <taxon>Alveolata</taxon>
        <taxon>Dinophyceae</taxon>
        <taxon>Suessiales</taxon>
        <taxon>Symbiodiniaceae</taxon>
        <taxon>Cladocopium</taxon>
    </lineage>
</organism>
<dbReference type="Pfam" id="PF02676">
    <property type="entry name" value="TYW3"/>
    <property type="match status" value="1"/>
</dbReference>
<dbReference type="Pfam" id="PF01904">
    <property type="entry name" value="DUF72"/>
    <property type="match status" value="1"/>
</dbReference>
<keyword evidence="3" id="KW-0808">Transferase</keyword>
<evidence type="ECO:0000256" key="3">
    <source>
        <dbReference type="ARBA" id="ARBA00022679"/>
    </source>
</evidence>
<feature type="compositionally biased region" description="Basic and acidic residues" evidence="8">
    <location>
        <begin position="482"/>
        <end position="491"/>
    </location>
</feature>
<dbReference type="Gene3D" id="3.40.50.150">
    <property type="entry name" value="Vaccinia Virus protein VP39"/>
    <property type="match status" value="1"/>
</dbReference>
<sequence>MGRLFVGTSGWCGLHPKDFARHYDVVEFNWTFHERDSDVEHYRKVAGELRDMHLHAVLKVSGLATHERRLRSPGQWWPHLWAKYSELQKAGVLGGLLWQLAPSHRCTRQTLSELEELAKHLPQDVLHVFEFRHSSWYGQYREDVVNLLRRWGLCMAWINIKNSDGWCGDLEDGWPSLARTCNTAYLRLFGTKQKAIGRYGEEVVRDTILPMVQGPGAPKDSIVIFAQADVPAHAKADASFMVELLGHGDSQPGRSTKWERDVLVATLGLGIGTQVSGVVQRITHRTVFIDIGRSCRAFLDANHARRAGLLDSLRIGTHVDNLEVQHLDFQGEWGIVGLSCHKASISLGAAEEEQHKHAEAEESSHTTVRVGRWPRQTTETSSEADAPPAAQAVAALEAQWHRKPRWTHRCYEGLAEIGKMSGSRHVEPVDPEHVEEQLRAKRVAAKARRDERVGRWARALVEKAITKPPTKRSRSEGPVSRTRREEAVFREELKKDEAAALSRAEKRKGDRHTREENWSPDLWAQAQVLPGEPGDGPIACSVDEFLLMQIECREGVETGYDAKNSETFGSDPCPQGWNTEPVLKVQERVVEKRMWRPTLPDDKVSRNKIRPEATLSQAIGSYPMPAVPMDADQLPSRQSSYEQAEDVRKAPTESPREPSMAGETEVSEENWQVCESAKRALEEFWEEEMEKNSDVSEDLAQDEREAERVATAEPAEATKRWSWVPRLRGGSWADASEACMDDTVPHAESADPGEAAEADHSDGEVVINTGPSEVATLPHTTEEVNVDGSKDPEPEIGEAKEEENRNQEDQTEEKEKDDVVEEAPSRKRRAWIGRGSHSVSSVQSIEKKEMADSSEDEIVLAEQLVAEAGDEVQEASETEGTRHTARWQPNALKYLKILRMALSICEFITGLVAMAAVQGFEHRKQTFLAKCDKSSAGEIDEKAREICAEINARPAFFTTSSCAGRAFIWRGDGVKSTECFSRWRVTHDLVEDGVAYFDLGSLDNVGVPDIRDPGHEQPIWKEMLGHLATLCNGVYWLRFEPFILHVCCRDLVAAAALMAAARSVFKNVGLQGLDSSKLIVAIWGDEGLDMPLSGPEGVPLFKSDHGWLKSLVNSRHQRNWAKIDRFTTAIRQMEEPVPSAEPNGDLEDKELRHFDVVGDIAVVNVKPKEELALVGNAILKQDRRVKVVAIKIAPLASELRAPAELLQAIAGRPRSPLMTTHIEFGVRMIIDLDACFFSPRLAGERQRLCQQVQPGERILVAFTGCGPEVLQILSHTEAVQIAAVELNSAAVRCLQRSLQIKEGQKICPVEVFEGDIRQVAKGFPPGHFHRILAPRPKNPGDGDLEQGDGGAEFLQSLLPLLAESGVCHWYDFAADWELPSCERTCKVLQAECSALGLNCNILRVAAANRRTIAERQYRVVADFQVSKNIHG</sequence>
<dbReference type="GO" id="GO:0008175">
    <property type="term" value="F:tRNA methyltransferase activity"/>
    <property type="evidence" value="ECO:0007669"/>
    <property type="project" value="TreeGrafter"/>
</dbReference>
<feature type="domain" description="SAM-dependent methyltransferase TRM5/TYW2-type" evidence="9">
    <location>
        <begin position="1154"/>
        <end position="1427"/>
    </location>
</feature>
<evidence type="ECO:0000313" key="11">
    <source>
        <dbReference type="EMBL" id="CAL1172677.1"/>
    </source>
</evidence>
<evidence type="ECO:0000256" key="5">
    <source>
        <dbReference type="ARBA" id="ARBA00022694"/>
    </source>
</evidence>
<dbReference type="GO" id="GO:0005737">
    <property type="term" value="C:cytoplasm"/>
    <property type="evidence" value="ECO:0007669"/>
    <property type="project" value="TreeGrafter"/>
</dbReference>
<evidence type="ECO:0000256" key="1">
    <source>
        <dbReference type="ARBA" id="ARBA00004797"/>
    </source>
</evidence>
<evidence type="ECO:0000313" key="12">
    <source>
        <dbReference type="EMBL" id="CAL4806614.1"/>
    </source>
</evidence>
<feature type="region of interest" description="Disordered" evidence="8">
    <location>
        <begin position="356"/>
        <end position="389"/>
    </location>
</feature>
<keyword evidence="13" id="KW-1185">Reference proteome</keyword>
<dbReference type="EMBL" id="CAMXCT020006742">
    <property type="protein sequence ID" value="CAL1172677.1"/>
    <property type="molecule type" value="Genomic_DNA"/>
</dbReference>
<dbReference type="OrthoDB" id="441352at2759"/>
<dbReference type="PROSITE" id="PS51684">
    <property type="entry name" value="SAM_MT_TRM5_TYW2"/>
    <property type="match status" value="1"/>
</dbReference>
<keyword evidence="4" id="KW-0949">S-adenosyl-L-methionine</keyword>
<dbReference type="InterPro" id="IPR029063">
    <property type="entry name" value="SAM-dependent_MTases_sf"/>
</dbReference>
<feature type="region of interest" description="Disordered" evidence="8">
    <location>
        <begin position="734"/>
        <end position="835"/>
    </location>
</feature>
<name>A0A9P1GQQ8_9DINO</name>
<feature type="compositionally biased region" description="Basic and acidic residues" evidence="8">
    <location>
        <begin position="701"/>
        <end position="710"/>
    </location>
</feature>
<dbReference type="Gene3D" id="3.20.20.410">
    <property type="entry name" value="Protein of unknown function UPF0759"/>
    <property type="match status" value="1"/>
</dbReference>
<proteinExistence type="predicted"/>
<dbReference type="InterPro" id="IPR056743">
    <property type="entry name" value="TRM5-TYW2-like_MTfase"/>
</dbReference>